<name>A0ACD3AC71_9AGAR</name>
<proteinExistence type="predicted"/>
<reference evidence="1 2" key="1">
    <citation type="journal article" date="2019" name="Nat. Ecol. Evol.">
        <title>Megaphylogeny resolves global patterns of mushroom evolution.</title>
        <authorList>
            <person name="Varga T."/>
            <person name="Krizsan K."/>
            <person name="Foldi C."/>
            <person name="Dima B."/>
            <person name="Sanchez-Garcia M."/>
            <person name="Sanchez-Ramirez S."/>
            <person name="Szollosi G.J."/>
            <person name="Szarkandi J.G."/>
            <person name="Papp V."/>
            <person name="Albert L."/>
            <person name="Andreopoulos W."/>
            <person name="Angelini C."/>
            <person name="Antonin V."/>
            <person name="Barry K.W."/>
            <person name="Bougher N.L."/>
            <person name="Buchanan P."/>
            <person name="Buyck B."/>
            <person name="Bense V."/>
            <person name="Catcheside P."/>
            <person name="Chovatia M."/>
            <person name="Cooper J."/>
            <person name="Damon W."/>
            <person name="Desjardin D."/>
            <person name="Finy P."/>
            <person name="Geml J."/>
            <person name="Haridas S."/>
            <person name="Hughes K."/>
            <person name="Justo A."/>
            <person name="Karasinski D."/>
            <person name="Kautmanova I."/>
            <person name="Kiss B."/>
            <person name="Kocsube S."/>
            <person name="Kotiranta H."/>
            <person name="LaButti K.M."/>
            <person name="Lechner B.E."/>
            <person name="Liimatainen K."/>
            <person name="Lipzen A."/>
            <person name="Lukacs Z."/>
            <person name="Mihaltcheva S."/>
            <person name="Morgado L.N."/>
            <person name="Niskanen T."/>
            <person name="Noordeloos M.E."/>
            <person name="Ohm R.A."/>
            <person name="Ortiz-Santana B."/>
            <person name="Ovrebo C."/>
            <person name="Racz N."/>
            <person name="Riley R."/>
            <person name="Savchenko A."/>
            <person name="Shiryaev A."/>
            <person name="Soop K."/>
            <person name="Spirin V."/>
            <person name="Szebenyi C."/>
            <person name="Tomsovsky M."/>
            <person name="Tulloss R.E."/>
            <person name="Uehling J."/>
            <person name="Grigoriev I.V."/>
            <person name="Vagvolgyi C."/>
            <person name="Papp T."/>
            <person name="Martin F.M."/>
            <person name="Miettinen O."/>
            <person name="Hibbett D.S."/>
            <person name="Nagy L.G."/>
        </authorList>
    </citation>
    <scope>NUCLEOTIDE SEQUENCE [LARGE SCALE GENOMIC DNA]</scope>
    <source>
        <strain evidence="1 2">NL-1719</strain>
    </source>
</reference>
<accession>A0ACD3AC71</accession>
<gene>
    <name evidence="1" type="ORF">BDN72DRAFT_862307</name>
</gene>
<evidence type="ECO:0000313" key="2">
    <source>
        <dbReference type="Proteomes" id="UP000308600"/>
    </source>
</evidence>
<dbReference type="Proteomes" id="UP000308600">
    <property type="component" value="Unassembled WGS sequence"/>
</dbReference>
<evidence type="ECO:0000313" key="1">
    <source>
        <dbReference type="EMBL" id="TFK63181.1"/>
    </source>
</evidence>
<keyword evidence="2" id="KW-1185">Reference proteome</keyword>
<dbReference type="EMBL" id="ML208536">
    <property type="protein sequence ID" value="TFK63181.1"/>
    <property type="molecule type" value="Genomic_DNA"/>
</dbReference>
<organism evidence="1 2">
    <name type="scientific">Pluteus cervinus</name>
    <dbReference type="NCBI Taxonomy" id="181527"/>
    <lineage>
        <taxon>Eukaryota</taxon>
        <taxon>Fungi</taxon>
        <taxon>Dikarya</taxon>
        <taxon>Basidiomycota</taxon>
        <taxon>Agaricomycotina</taxon>
        <taxon>Agaricomycetes</taxon>
        <taxon>Agaricomycetidae</taxon>
        <taxon>Agaricales</taxon>
        <taxon>Pluteineae</taxon>
        <taxon>Pluteaceae</taxon>
        <taxon>Pluteus</taxon>
    </lineage>
</organism>
<sequence length="225" mass="24998">MDCPGSGSYFHLYEMRFRLPSATRSEPNADAPILWPQLSKRLKKEWKRVRSVSRIIFSLNVALLQVNGITSREVTSTTTALSLWLAFASFVCACINILYLSPMQETYEDVLDETYEDVLDRTKSRTLMFWVLWIVMTLPTSFAIWSSVSFVLTLAVYTFSGASNGPGSVGATTDRPAVSVVLVLIGLIMLTYLPVLVLRVPVKESHPSPGSIRAEAEVNTEHGST</sequence>
<protein>
    <submittedName>
        <fullName evidence="1">Uncharacterized protein</fullName>
    </submittedName>
</protein>